<dbReference type="PANTHER" id="PTHR35871">
    <property type="entry name" value="EXPRESSED PROTEIN"/>
    <property type="match status" value="1"/>
</dbReference>
<dbReference type="PANTHER" id="PTHR35871:SF1">
    <property type="entry name" value="CXC1-LIKE CYSTEINE CLUSTER ASSOCIATED WITH KDZ TRANSPOSASES DOMAIN-CONTAINING PROTEIN"/>
    <property type="match status" value="1"/>
</dbReference>
<dbReference type="Proteomes" id="UP000553632">
    <property type="component" value="Unassembled WGS sequence"/>
</dbReference>
<reference evidence="1 2" key="1">
    <citation type="submission" date="2020-04" db="EMBL/GenBank/DDBJ databases">
        <title>Perkinsus olseni comparative genomics.</title>
        <authorList>
            <person name="Bogema D.R."/>
        </authorList>
    </citation>
    <scope>NUCLEOTIDE SEQUENCE [LARGE SCALE GENOMIC DNA]</scope>
    <source>
        <strain evidence="1 2">ATCC PRA-207</strain>
    </source>
</reference>
<keyword evidence="2" id="KW-1185">Reference proteome</keyword>
<protein>
    <submittedName>
        <fullName evidence="1">Uncharacterized protein</fullName>
    </submittedName>
</protein>
<feature type="non-terminal residue" evidence="1">
    <location>
        <position position="1"/>
    </location>
</feature>
<comment type="caution">
    <text evidence="1">The sequence shown here is derived from an EMBL/GenBank/DDBJ whole genome shotgun (WGS) entry which is preliminary data.</text>
</comment>
<evidence type="ECO:0000313" key="2">
    <source>
        <dbReference type="Proteomes" id="UP000553632"/>
    </source>
</evidence>
<gene>
    <name evidence="1" type="ORF">FOZ63_016171</name>
</gene>
<dbReference type="AlphaFoldDB" id="A0A7J6SEP6"/>
<organism evidence="1 2">
    <name type="scientific">Perkinsus olseni</name>
    <name type="common">Perkinsus atlanticus</name>
    <dbReference type="NCBI Taxonomy" id="32597"/>
    <lineage>
        <taxon>Eukaryota</taxon>
        <taxon>Sar</taxon>
        <taxon>Alveolata</taxon>
        <taxon>Perkinsozoa</taxon>
        <taxon>Perkinsea</taxon>
        <taxon>Perkinsida</taxon>
        <taxon>Perkinsidae</taxon>
        <taxon>Perkinsus</taxon>
    </lineage>
</organism>
<proteinExistence type="predicted"/>
<feature type="non-terminal residue" evidence="1">
    <location>
        <position position="221"/>
    </location>
</feature>
<name>A0A7J6SEP6_PEROL</name>
<dbReference type="EMBL" id="JABANO010018882">
    <property type="protein sequence ID" value="KAF4731125.1"/>
    <property type="molecule type" value="Genomic_DNA"/>
</dbReference>
<sequence>PILDAGYEDFRDRLKSFIRENSLGGSGKPNLTIKRVAGWVNEDLGLTNEDGYSERTVGDWMHYLGFDIVLVKKTLYVDGHEREDVVADRERFGKQLDDLRPKLLTIDDETLEVQANPEAKFILISQDEKIHHSNDVQRRYWSDKSFSKLPTKSQGRTIMTSDFLSEGKGQDLYLMSLLMGIIIASVAKWTSKSVARLLKDSQLQMGRGYTASFLQIVVPFT</sequence>
<accession>A0A7J6SEP6</accession>
<evidence type="ECO:0000313" key="1">
    <source>
        <dbReference type="EMBL" id="KAF4731125.1"/>
    </source>
</evidence>